<dbReference type="InterPro" id="IPR001810">
    <property type="entry name" value="F-box_dom"/>
</dbReference>
<comment type="caution">
    <text evidence="3">The sequence shown here is derived from an EMBL/GenBank/DDBJ whole genome shotgun (WGS) entry which is preliminary data.</text>
</comment>
<feature type="compositionally biased region" description="Basic and acidic residues" evidence="1">
    <location>
        <begin position="1"/>
        <end position="14"/>
    </location>
</feature>
<organism evidence="3">
    <name type="scientific">Sesamum angustifolium</name>
    <dbReference type="NCBI Taxonomy" id="2727405"/>
    <lineage>
        <taxon>Eukaryota</taxon>
        <taxon>Viridiplantae</taxon>
        <taxon>Streptophyta</taxon>
        <taxon>Embryophyta</taxon>
        <taxon>Tracheophyta</taxon>
        <taxon>Spermatophyta</taxon>
        <taxon>Magnoliopsida</taxon>
        <taxon>eudicotyledons</taxon>
        <taxon>Gunneridae</taxon>
        <taxon>Pentapetalae</taxon>
        <taxon>asterids</taxon>
        <taxon>lamiids</taxon>
        <taxon>Lamiales</taxon>
        <taxon>Pedaliaceae</taxon>
        <taxon>Sesamum</taxon>
    </lineage>
</organism>
<dbReference type="InterPro" id="IPR036047">
    <property type="entry name" value="F-box-like_dom_sf"/>
</dbReference>
<dbReference type="NCBIfam" id="TIGR01640">
    <property type="entry name" value="F_box_assoc_1"/>
    <property type="match status" value="1"/>
</dbReference>
<evidence type="ECO:0000256" key="1">
    <source>
        <dbReference type="SAM" id="MobiDB-lite"/>
    </source>
</evidence>
<reference evidence="3" key="2">
    <citation type="journal article" date="2024" name="Plant">
        <title>Genomic evolution and insights into agronomic trait innovations of Sesamum species.</title>
        <authorList>
            <person name="Miao H."/>
            <person name="Wang L."/>
            <person name="Qu L."/>
            <person name="Liu H."/>
            <person name="Sun Y."/>
            <person name="Le M."/>
            <person name="Wang Q."/>
            <person name="Wei S."/>
            <person name="Zheng Y."/>
            <person name="Lin W."/>
            <person name="Duan Y."/>
            <person name="Cao H."/>
            <person name="Xiong S."/>
            <person name="Wang X."/>
            <person name="Wei L."/>
            <person name="Li C."/>
            <person name="Ma Q."/>
            <person name="Ju M."/>
            <person name="Zhao R."/>
            <person name="Li G."/>
            <person name="Mu C."/>
            <person name="Tian Q."/>
            <person name="Mei H."/>
            <person name="Zhang T."/>
            <person name="Gao T."/>
            <person name="Zhang H."/>
        </authorList>
    </citation>
    <scope>NUCLEOTIDE SEQUENCE</scope>
    <source>
        <strain evidence="3">G01</strain>
    </source>
</reference>
<dbReference type="PANTHER" id="PTHR31672">
    <property type="entry name" value="BNACNNG10540D PROTEIN"/>
    <property type="match status" value="1"/>
</dbReference>
<accession>A0AAW2L8V4</accession>
<name>A0AAW2L8V4_9LAMI</name>
<dbReference type="AlphaFoldDB" id="A0AAW2L8V4"/>
<evidence type="ECO:0000313" key="3">
    <source>
        <dbReference type="EMBL" id="KAL0314171.1"/>
    </source>
</evidence>
<reference evidence="3" key="1">
    <citation type="submission" date="2020-06" db="EMBL/GenBank/DDBJ databases">
        <authorList>
            <person name="Li T."/>
            <person name="Hu X."/>
            <person name="Zhang T."/>
            <person name="Song X."/>
            <person name="Zhang H."/>
            <person name="Dai N."/>
            <person name="Sheng W."/>
            <person name="Hou X."/>
            <person name="Wei L."/>
        </authorList>
    </citation>
    <scope>NUCLEOTIDE SEQUENCE</scope>
    <source>
        <strain evidence="3">G01</strain>
        <tissue evidence="3">Leaf</tissue>
    </source>
</reference>
<gene>
    <name evidence="3" type="ORF">Sangu_2261500</name>
</gene>
<evidence type="ECO:0000259" key="2">
    <source>
        <dbReference type="PROSITE" id="PS50181"/>
    </source>
</evidence>
<dbReference type="SMART" id="SM00256">
    <property type="entry name" value="FBOX"/>
    <property type="match status" value="1"/>
</dbReference>
<protein>
    <recommendedName>
        <fullName evidence="2">F-box domain-containing protein</fullName>
    </recommendedName>
</protein>
<dbReference type="SUPFAM" id="SSF81383">
    <property type="entry name" value="F-box domain"/>
    <property type="match status" value="1"/>
</dbReference>
<dbReference type="PROSITE" id="PS50181">
    <property type="entry name" value="FBOX"/>
    <property type="match status" value="1"/>
</dbReference>
<sequence>MEEKKGKPEDDFKSSRTTTIDPRRQGFGSTAQEPNRVRILRVLVHKPREYINGWLVKAVVDAIPGASLKRDWHEYKPLVSKSTSLLRLVEERIKLKRELEENQKKQHQNKEPQDVLVSVLYLPNDCIFNIIARLPLESLQTSRFVCKLWYEIVNSPTFIYAHLRRSDVGLIFLSPITKGLPSSVAGKTSVSSVKINFSVEAKVSEMQSMPVYHWPLIDPPSLFYIKFLEIKDGKGTMKEYNTTCMGQIRATFNGLIVLDNCMKRRGLIVLNPVTREMKPIPLGTRASPDHESYGLGFCHESKRYKLVHLFQDDLRYIGCEIMNIGSRSWRVVDGPPPGLFGWLGYQPIFAIAALHWVPNVDHNEYIVSMPVDVEKFEKIPLPNTGGIHDRIFEMGGFLGFVSRQHTNQIDVWILRSLGGEGWEKQYSISTMDCMRNMVPVYCVGIYAELVFRSKVNDLYAYDHHLQLLRKVDVNKENLPFVYSYFPHVNSLISWRI</sequence>
<dbReference type="Gene3D" id="1.20.1280.50">
    <property type="match status" value="1"/>
</dbReference>
<feature type="domain" description="F-box" evidence="2">
    <location>
        <begin position="116"/>
        <end position="163"/>
    </location>
</feature>
<dbReference type="Pfam" id="PF08268">
    <property type="entry name" value="FBA_3"/>
    <property type="match status" value="1"/>
</dbReference>
<dbReference type="InterPro" id="IPR050796">
    <property type="entry name" value="SCF_F-box_component"/>
</dbReference>
<feature type="region of interest" description="Disordered" evidence="1">
    <location>
        <begin position="1"/>
        <end position="31"/>
    </location>
</feature>
<dbReference type="EMBL" id="JACGWK010000015">
    <property type="protein sequence ID" value="KAL0314171.1"/>
    <property type="molecule type" value="Genomic_DNA"/>
</dbReference>
<proteinExistence type="predicted"/>
<dbReference type="InterPro" id="IPR017451">
    <property type="entry name" value="F-box-assoc_interact_dom"/>
</dbReference>
<dbReference type="PANTHER" id="PTHR31672:SF11">
    <property type="entry name" value="F-BOX PROTEIN CPR1-LIKE ISOFORM X2"/>
    <property type="match status" value="1"/>
</dbReference>
<dbReference type="Pfam" id="PF00646">
    <property type="entry name" value="F-box"/>
    <property type="match status" value="1"/>
</dbReference>
<dbReference type="InterPro" id="IPR013187">
    <property type="entry name" value="F-box-assoc_dom_typ3"/>
</dbReference>